<organism evidence="3 4">
    <name type="scientific">Actinomadura rudentiformis</name>
    <dbReference type="NCBI Taxonomy" id="359158"/>
    <lineage>
        <taxon>Bacteria</taxon>
        <taxon>Bacillati</taxon>
        <taxon>Actinomycetota</taxon>
        <taxon>Actinomycetes</taxon>
        <taxon>Streptosporangiales</taxon>
        <taxon>Thermomonosporaceae</taxon>
        <taxon>Actinomadura</taxon>
    </lineage>
</organism>
<evidence type="ECO:0000256" key="1">
    <source>
        <dbReference type="SAM" id="Phobius"/>
    </source>
</evidence>
<keyword evidence="1" id="KW-0472">Membrane</keyword>
<feature type="transmembrane region" description="Helical" evidence="1">
    <location>
        <begin position="293"/>
        <end position="323"/>
    </location>
</feature>
<keyword evidence="1" id="KW-0812">Transmembrane</keyword>
<feature type="transmembrane region" description="Helical" evidence="1">
    <location>
        <begin position="105"/>
        <end position="126"/>
    </location>
</feature>
<reference evidence="3 4" key="1">
    <citation type="submission" date="2019-09" db="EMBL/GenBank/DDBJ databases">
        <title>Actinomadura physcomitrii sp. nov., a novel actinomycete isolated from moss [Physcomitrium sphaericum (Ludw) Fuernr].</title>
        <authorList>
            <person name="Zhuang X."/>
            <person name="Liu C."/>
        </authorList>
    </citation>
    <scope>NUCLEOTIDE SEQUENCE [LARGE SCALE GENOMIC DNA]</scope>
    <source>
        <strain evidence="3 4">HMC1</strain>
    </source>
</reference>
<keyword evidence="3" id="KW-0012">Acyltransferase</keyword>
<dbReference type="Proteomes" id="UP000468735">
    <property type="component" value="Unassembled WGS sequence"/>
</dbReference>
<dbReference type="GO" id="GO:0016747">
    <property type="term" value="F:acyltransferase activity, transferring groups other than amino-acyl groups"/>
    <property type="evidence" value="ECO:0007669"/>
    <property type="project" value="InterPro"/>
</dbReference>
<protein>
    <submittedName>
        <fullName evidence="3">Acyltransferase</fullName>
    </submittedName>
</protein>
<feature type="transmembrane region" description="Helical" evidence="1">
    <location>
        <begin position="132"/>
        <end position="157"/>
    </location>
</feature>
<feature type="transmembrane region" description="Helical" evidence="1">
    <location>
        <begin position="21"/>
        <end position="42"/>
    </location>
</feature>
<feature type="transmembrane region" description="Helical" evidence="1">
    <location>
        <begin position="195"/>
        <end position="213"/>
    </location>
</feature>
<accession>A0A6H9YI96</accession>
<dbReference type="OrthoDB" id="8206682at2"/>
<name>A0A6H9YI96_9ACTN</name>
<dbReference type="Pfam" id="PF01757">
    <property type="entry name" value="Acyl_transf_3"/>
    <property type="match status" value="1"/>
</dbReference>
<proteinExistence type="predicted"/>
<keyword evidence="3" id="KW-0808">Transferase</keyword>
<keyword evidence="1" id="KW-1133">Transmembrane helix</keyword>
<gene>
    <name evidence="3" type="ORF">F8566_33895</name>
</gene>
<feature type="transmembrane region" description="Helical" evidence="1">
    <location>
        <begin position="169"/>
        <end position="189"/>
    </location>
</feature>
<comment type="caution">
    <text evidence="3">The sequence shown here is derived from an EMBL/GenBank/DDBJ whole genome shotgun (WGS) entry which is preliminary data.</text>
</comment>
<feature type="transmembrane region" description="Helical" evidence="1">
    <location>
        <begin position="62"/>
        <end position="84"/>
    </location>
</feature>
<feature type="transmembrane region" description="Helical" evidence="1">
    <location>
        <begin position="420"/>
        <end position="440"/>
    </location>
</feature>
<evidence type="ECO:0000313" key="4">
    <source>
        <dbReference type="Proteomes" id="UP000468735"/>
    </source>
</evidence>
<feature type="transmembrane region" description="Helical" evidence="1">
    <location>
        <begin position="225"/>
        <end position="244"/>
    </location>
</feature>
<dbReference type="InterPro" id="IPR002656">
    <property type="entry name" value="Acyl_transf_3_dom"/>
</dbReference>
<feature type="transmembrane region" description="Helical" evidence="1">
    <location>
        <begin position="264"/>
        <end position="281"/>
    </location>
</feature>
<dbReference type="EMBL" id="WBMT01000018">
    <property type="protein sequence ID" value="KAB2343810.1"/>
    <property type="molecule type" value="Genomic_DNA"/>
</dbReference>
<feature type="transmembrane region" description="Helical" evidence="1">
    <location>
        <begin position="391"/>
        <end position="414"/>
    </location>
</feature>
<sequence>MGGLRRLVEETPPQRERWVDLLRALAIVLVVVGHWLATAVHYDEDGLGGRHVLEVLPWAHGLSWLFQVMPVFFLVGGFANAASLSASRARGVHWRDWLAGRADRLLRPTTAFLVVIAMSAVVARALGGDEELIGTAVWLATLPLWFLAVYFAVVVLTPAMHLLHRRWGLAVPVVLAVVVGAGDIARLGFDLPYGGSANFLLMWLAVHQVGFAWQDGRLPARWTVALPLAVAGFGCLVLLTAGPYPVSMVAAPGAQVQNTNPPTVALLSLAVAQTGLVLLLRDRGDRWLQRTRPWIAVVAVNTVILTMFLWHMTAVVVAAAALYPTGIFPQPPVGTAHWVLSRLPWLACLTVVLACLVMLFGWIEWRARTRSSRGPAGVDKDRRPTAPQPTCTALTIAGLAGVQVGLAGITLAGPGHHGPAALSTGALLAYLAGAVTLSLIQRRCLSETTPAEQRKAGRRSAETP</sequence>
<keyword evidence="4" id="KW-1185">Reference proteome</keyword>
<dbReference type="AlphaFoldDB" id="A0A6H9YI96"/>
<feature type="transmembrane region" description="Helical" evidence="1">
    <location>
        <begin position="343"/>
        <end position="363"/>
    </location>
</feature>
<evidence type="ECO:0000313" key="3">
    <source>
        <dbReference type="EMBL" id="KAB2343810.1"/>
    </source>
</evidence>
<evidence type="ECO:0000259" key="2">
    <source>
        <dbReference type="Pfam" id="PF01757"/>
    </source>
</evidence>
<feature type="domain" description="Acyltransferase 3" evidence="2">
    <location>
        <begin position="17"/>
        <end position="359"/>
    </location>
</feature>